<dbReference type="EMBL" id="CP115450">
    <property type="protein sequence ID" value="WBP90033.1"/>
    <property type="molecule type" value="Genomic_DNA"/>
</dbReference>
<feature type="compositionally biased region" description="Gly residues" evidence="1">
    <location>
        <begin position="36"/>
        <end position="47"/>
    </location>
</feature>
<keyword evidence="2" id="KW-0812">Transmembrane</keyword>
<dbReference type="Pfam" id="PF19650">
    <property type="entry name" value="DUF6153"/>
    <property type="match status" value="1"/>
</dbReference>
<feature type="transmembrane region" description="Helical" evidence="2">
    <location>
        <begin position="74"/>
        <end position="96"/>
    </location>
</feature>
<keyword evidence="2" id="KW-0472">Membrane</keyword>
<proteinExistence type="predicted"/>
<protein>
    <submittedName>
        <fullName evidence="3">DUF6153 family protein</fullName>
    </submittedName>
</protein>
<organism evidence="3 4">
    <name type="scientific">Kitasatospora cathayae</name>
    <dbReference type="NCBI Taxonomy" id="3004092"/>
    <lineage>
        <taxon>Bacteria</taxon>
        <taxon>Bacillati</taxon>
        <taxon>Actinomycetota</taxon>
        <taxon>Actinomycetes</taxon>
        <taxon>Kitasatosporales</taxon>
        <taxon>Streptomycetaceae</taxon>
        <taxon>Kitasatospora</taxon>
    </lineage>
</organism>
<keyword evidence="4" id="KW-1185">Reference proteome</keyword>
<dbReference type="Proteomes" id="UP001212821">
    <property type="component" value="Chromosome"/>
</dbReference>
<evidence type="ECO:0000313" key="3">
    <source>
        <dbReference type="EMBL" id="WBP90033.1"/>
    </source>
</evidence>
<gene>
    <name evidence="3" type="ORF">O1G21_32085</name>
</gene>
<evidence type="ECO:0000256" key="1">
    <source>
        <dbReference type="SAM" id="MobiDB-lite"/>
    </source>
</evidence>
<dbReference type="RefSeq" id="WP_270148577.1">
    <property type="nucleotide sequence ID" value="NZ_CP115450.1"/>
</dbReference>
<feature type="region of interest" description="Disordered" evidence="1">
    <location>
        <begin position="36"/>
        <end position="69"/>
    </location>
</feature>
<reference evidence="4" key="1">
    <citation type="submission" date="2022-12" db="EMBL/GenBank/DDBJ databases">
        <authorList>
            <person name="Mo P."/>
        </authorList>
    </citation>
    <scope>NUCLEOTIDE SEQUENCE [LARGE SCALE GENOMIC DNA]</scope>
    <source>
        <strain evidence="4">HUAS 3-15</strain>
    </source>
</reference>
<sequence>MAQQRPYVSPLPGVLRLLLLAALLLGIVTMHTLGHPSGGHGGHGGHGPQVTAAQQMPGHHSPTADPAGADGMDPMTVCLAVLAGWTLLLLVAGPLLRRSGDAAAEVRARLLRAVRALPPPGGGRILLNRLSVLRQ</sequence>
<evidence type="ECO:0000313" key="4">
    <source>
        <dbReference type="Proteomes" id="UP001212821"/>
    </source>
</evidence>
<feature type="transmembrane region" description="Helical" evidence="2">
    <location>
        <begin position="14"/>
        <end position="33"/>
    </location>
</feature>
<evidence type="ECO:0000256" key="2">
    <source>
        <dbReference type="SAM" id="Phobius"/>
    </source>
</evidence>
<accession>A0ABY7QBB0</accession>
<name>A0ABY7QBB0_9ACTN</name>
<dbReference type="InterPro" id="IPR046151">
    <property type="entry name" value="DUF6153"/>
</dbReference>
<keyword evidence="2" id="KW-1133">Transmembrane helix</keyword>